<comment type="caution">
    <text evidence="3">The sequence shown here is derived from an EMBL/GenBank/DDBJ whole genome shotgun (WGS) entry which is preliminary data.</text>
</comment>
<dbReference type="EMBL" id="JACGWL010000009">
    <property type="protein sequence ID" value="KAK4395935.1"/>
    <property type="molecule type" value="Genomic_DNA"/>
</dbReference>
<organism evidence="3 4">
    <name type="scientific">Sesamum angolense</name>
    <dbReference type="NCBI Taxonomy" id="2727404"/>
    <lineage>
        <taxon>Eukaryota</taxon>
        <taxon>Viridiplantae</taxon>
        <taxon>Streptophyta</taxon>
        <taxon>Embryophyta</taxon>
        <taxon>Tracheophyta</taxon>
        <taxon>Spermatophyta</taxon>
        <taxon>Magnoliopsida</taxon>
        <taxon>eudicotyledons</taxon>
        <taxon>Gunneridae</taxon>
        <taxon>Pentapetalae</taxon>
        <taxon>asterids</taxon>
        <taxon>lamiids</taxon>
        <taxon>Lamiales</taxon>
        <taxon>Pedaliaceae</taxon>
        <taxon>Sesamum</taxon>
    </lineage>
</organism>
<dbReference type="InterPro" id="IPR005162">
    <property type="entry name" value="Retrotrans_gag_dom"/>
</dbReference>
<gene>
    <name evidence="3" type="ORF">Sango_1747800</name>
</gene>
<reference evidence="3" key="1">
    <citation type="submission" date="2020-06" db="EMBL/GenBank/DDBJ databases">
        <authorList>
            <person name="Li T."/>
            <person name="Hu X."/>
            <person name="Zhang T."/>
            <person name="Song X."/>
            <person name="Zhang H."/>
            <person name="Dai N."/>
            <person name="Sheng W."/>
            <person name="Hou X."/>
            <person name="Wei L."/>
        </authorList>
    </citation>
    <scope>NUCLEOTIDE SEQUENCE</scope>
    <source>
        <strain evidence="3">K16</strain>
        <tissue evidence="3">Leaf</tissue>
    </source>
</reference>
<sequence length="186" mass="20763">MSPLFCEQLCQFIVETIYSTLCGSGTSRVGSSSQLERGGTQGSQGVDEQMPVGLQQEQSLPIDFVNKEIAPLQPSEIWQSLRKEMVELQHQVAKETMPAEGGTPMALNVVFFFTTLMNSAQQWTKLEDNETLRAYVQRFNITVLEVPTAHQEVLISAFTQGLREGPFFESLAKKPTVDFLDVLKNT</sequence>
<evidence type="ECO:0000259" key="2">
    <source>
        <dbReference type="Pfam" id="PF03732"/>
    </source>
</evidence>
<keyword evidence="4" id="KW-1185">Reference proteome</keyword>
<dbReference type="Proteomes" id="UP001289374">
    <property type="component" value="Unassembled WGS sequence"/>
</dbReference>
<protein>
    <recommendedName>
        <fullName evidence="2">Retrotransposon gag domain-containing protein</fullName>
    </recommendedName>
</protein>
<feature type="compositionally biased region" description="Polar residues" evidence="1">
    <location>
        <begin position="25"/>
        <end position="35"/>
    </location>
</feature>
<feature type="domain" description="Retrotransposon gag" evidence="2">
    <location>
        <begin position="118"/>
        <end position="164"/>
    </location>
</feature>
<evidence type="ECO:0000313" key="3">
    <source>
        <dbReference type="EMBL" id="KAK4395935.1"/>
    </source>
</evidence>
<reference evidence="3" key="2">
    <citation type="journal article" date="2024" name="Plant">
        <title>Genomic evolution and insights into agronomic trait innovations of Sesamum species.</title>
        <authorList>
            <person name="Miao H."/>
            <person name="Wang L."/>
            <person name="Qu L."/>
            <person name="Liu H."/>
            <person name="Sun Y."/>
            <person name="Le M."/>
            <person name="Wang Q."/>
            <person name="Wei S."/>
            <person name="Zheng Y."/>
            <person name="Lin W."/>
            <person name="Duan Y."/>
            <person name="Cao H."/>
            <person name="Xiong S."/>
            <person name="Wang X."/>
            <person name="Wei L."/>
            <person name="Li C."/>
            <person name="Ma Q."/>
            <person name="Ju M."/>
            <person name="Zhao R."/>
            <person name="Li G."/>
            <person name="Mu C."/>
            <person name="Tian Q."/>
            <person name="Mei H."/>
            <person name="Zhang T."/>
            <person name="Gao T."/>
            <person name="Zhang H."/>
        </authorList>
    </citation>
    <scope>NUCLEOTIDE SEQUENCE</scope>
    <source>
        <strain evidence="3">K16</strain>
    </source>
</reference>
<evidence type="ECO:0000313" key="4">
    <source>
        <dbReference type="Proteomes" id="UP001289374"/>
    </source>
</evidence>
<accession>A0AAE1WM23</accession>
<dbReference type="AlphaFoldDB" id="A0AAE1WM23"/>
<dbReference type="Pfam" id="PF03732">
    <property type="entry name" value="Retrotrans_gag"/>
    <property type="match status" value="1"/>
</dbReference>
<proteinExistence type="predicted"/>
<evidence type="ECO:0000256" key="1">
    <source>
        <dbReference type="SAM" id="MobiDB-lite"/>
    </source>
</evidence>
<name>A0AAE1WM23_9LAMI</name>
<feature type="region of interest" description="Disordered" evidence="1">
    <location>
        <begin position="25"/>
        <end position="47"/>
    </location>
</feature>